<dbReference type="Gene3D" id="3.40.50.300">
    <property type="entry name" value="P-loop containing nucleotide triphosphate hydrolases"/>
    <property type="match status" value="1"/>
</dbReference>
<evidence type="ECO:0000313" key="2">
    <source>
        <dbReference type="Proteomes" id="UP000030902"/>
    </source>
</evidence>
<dbReference type="SUPFAM" id="SSF52540">
    <property type="entry name" value="P-loop containing nucleoside triphosphate hydrolases"/>
    <property type="match status" value="1"/>
</dbReference>
<accession>A0A6S4GR44</accession>
<sequence length="179" mass="20238">MKPLSPSLPHIIAMVGTPGSGKTQFATEFAKIFNSPVINSRQFEVFTDDTKAISDATLAILEEFLKTKQTIILDGATDQRTNRMRINRLAREYGYKVLFVWVQTDSATAKRRWIKNYGQDSESFDRRLKQFSAPHSSESYIVISGRHTLSTQARTVLKQIGTSRPEAPRRVMSNRISIG</sequence>
<name>A0A6S4GR44_9BACT</name>
<dbReference type="Proteomes" id="UP000030902">
    <property type="component" value="Chromosome"/>
</dbReference>
<proteinExistence type="predicted"/>
<evidence type="ECO:0000313" key="1">
    <source>
        <dbReference type="EMBL" id="AJA06809.1"/>
    </source>
</evidence>
<dbReference type="EMBL" id="CP007496">
    <property type="protein sequence ID" value="AJA06809.1"/>
    <property type="molecule type" value="Genomic_DNA"/>
</dbReference>
<protein>
    <submittedName>
        <fullName evidence="1">Uncharacterized protein</fullName>
    </submittedName>
</protein>
<dbReference type="RefSeq" id="WP_039327317.1">
    <property type="nucleotide sequence ID" value="NZ_CP007496.1"/>
</dbReference>
<organism evidence="1 2">
    <name type="scientific">Candidatus Nanosynbacter lyticus</name>
    <dbReference type="NCBI Taxonomy" id="2093824"/>
    <lineage>
        <taxon>Bacteria</taxon>
        <taxon>Candidatus Saccharimonadota</taxon>
        <taxon>Candidatus Saccharimonadia</taxon>
        <taxon>Candidatus Nanosynbacterales</taxon>
        <taxon>Candidatus Nanosynbacteraceae</taxon>
        <taxon>Candidatus Nanosynbacter</taxon>
    </lineage>
</organism>
<keyword evidence="2" id="KW-1185">Reference proteome</keyword>
<gene>
    <name evidence="1" type="ORF">TM7x_01680</name>
</gene>
<dbReference type="AlphaFoldDB" id="A0A6S4GR44"/>
<dbReference type="InterPro" id="IPR027417">
    <property type="entry name" value="P-loop_NTPase"/>
</dbReference>
<dbReference type="KEGG" id="sox:TM7x_01680"/>
<reference evidence="1 2" key="1">
    <citation type="journal article" date="2015" name="Proc. Natl. Acad. Sci. U.S.A.">
        <title>Cultivation of a human-associated TM7 phylotype reveals a reduced genome and epibiotic parasitic lifestyle.</title>
        <authorList>
            <person name="He X."/>
            <person name="McLean J.S."/>
            <person name="Edlund A."/>
            <person name="Yooseph S."/>
            <person name="Hall A.P."/>
            <person name="Liu S.Y."/>
            <person name="Dorrestein P.C."/>
            <person name="Esquenazi E."/>
            <person name="Hunter R.C."/>
            <person name="Cheng G."/>
            <person name="Nelson K.E."/>
            <person name="Lux R."/>
            <person name="Shi W."/>
        </authorList>
    </citation>
    <scope>NUCLEOTIDE SEQUENCE [LARGE SCALE GENOMIC DNA]</scope>
    <source>
        <strain evidence="1 2">TM7x</strain>
    </source>
</reference>
<dbReference type="Pfam" id="PF13671">
    <property type="entry name" value="AAA_33"/>
    <property type="match status" value="1"/>
</dbReference>